<organism evidence="1 2">
    <name type="scientific">Aliivibrio fischeri</name>
    <name type="common">Vibrio fischeri</name>
    <dbReference type="NCBI Taxonomy" id="668"/>
    <lineage>
        <taxon>Bacteria</taxon>
        <taxon>Pseudomonadati</taxon>
        <taxon>Pseudomonadota</taxon>
        <taxon>Gammaproteobacteria</taxon>
        <taxon>Vibrionales</taxon>
        <taxon>Vibrionaceae</taxon>
        <taxon>Aliivibrio</taxon>
    </lineage>
</organism>
<dbReference type="AlphaFoldDB" id="A0A6N3Z472"/>
<dbReference type="Proteomes" id="UP000435323">
    <property type="component" value="Unassembled WGS sequence"/>
</dbReference>
<protein>
    <submittedName>
        <fullName evidence="1">Adenosine deaminase</fullName>
    </submittedName>
</protein>
<accession>A0A6N3Z472</accession>
<reference evidence="1 2" key="1">
    <citation type="submission" date="2019-11" db="EMBL/GenBank/DDBJ databases">
        <title>Using colonization assays and comparative genomics to discover symbiosis behaviors and factors in Vibrio fischeri.</title>
        <authorList>
            <person name="Bongrand C."/>
            <person name="Moriano-Gutierrez S."/>
            <person name="Arevalo P."/>
            <person name="Mcfall-Ngai M."/>
            <person name="Visick K."/>
            <person name="Polz M.F."/>
            <person name="Ruby E.G."/>
        </authorList>
    </citation>
    <scope>NUCLEOTIDE SEQUENCE [LARGE SCALE GENOMIC DNA]</scope>
    <source>
        <strain evidence="2">emors.3.2</strain>
    </source>
</reference>
<comment type="caution">
    <text evidence="1">The sequence shown here is derived from an EMBL/GenBank/DDBJ whole genome shotgun (WGS) entry which is preliminary data.</text>
</comment>
<proteinExistence type="predicted"/>
<sequence>MIKVKMIINGMVMANFRDMLFLHDIKIATRITLNRMESRMLSAIEKRNMSQLLDGERLFSFTFKVEMRVECALLKE</sequence>
<name>A0A6N3Z472_ALIFS</name>
<evidence type="ECO:0000313" key="1">
    <source>
        <dbReference type="EMBL" id="MUK46174.1"/>
    </source>
</evidence>
<gene>
    <name evidence="1" type="ORF">GNP77_12360</name>
</gene>
<evidence type="ECO:0000313" key="2">
    <source>
        <dbReference type="Proteomes" id="UP000435323"/>
    </source>
</evidence>
<dbReference type="EMBL" id="WOBO01000014">
    <property type="protein sequence ID" value="MUK46174.1"/>
    <property type="molecule type" value="Genomic_DNA"/>
</dbReference>